<evidence type="ECO:0000313" key="3">
    <source>
        <dbReference type="Proteomes" id="UP000774130"/>
    </source>
</evidence>
<evidence type="ECO:0000313" key="2">
    <source>
        <dbReference type="EMBL" id="MBV7392469.1"/>
    </source>
</evidence>
<proteinExistence type="predicted"/>
<dbReference type="RefSeq" id="WP_218327683.1">
    <property type="nucleotide sequence ID" value="NZ_JAHUZB010000013.1"/>
</dbReference>
<evidence type="ECO:0000256" key="1">
    <source>
        <dbReference type="SAM" id="Phobius"/>
    </source>
</evidence>
<gene>
    <name evidence="2" type="ORF">KUA55_17580</name>
</gene>
<accession>A0ABS6TI66</accession>
<keyword evidence="1" id="KW-0472">Membrane</keyword>
<feature type="transmembrane region" description="Helical" evidence="1">
    <location>
        <begin position="12"/>
        <end position="30"/>
    </location>
</feature>
<protein>
    <submittedName>
        <fullName evidence="2">Uncharacterized protein</fullName>
    </submittedName>
</protein>
<reference evidence="2 3" key="1">
    <citation type="submission" date="2021-06" db="EMBL/GenBank/DDBJ databases">
        <title>Enterococcus alishanensis sp. nov., a novel lactic acid bacterium isolated from fresh coffee beans.</title>
        <authorList>
            <person name="Chen Y.-S."/>
        </authorList>
    </citation>
    <scope>NUCLEOTIDE SEQUENCE [LARGE SCALE GENOMIC DNA]</scope>
    <source>
        <strain evidence="2 3">ALS3</strain>
    </source>
</reference>
<keyword evidence="1" id="KW-1133">Transmembrane helix</keyword>
<name>A0ABS6TI66_9ENTE</name>
<dbReference type="EMBL" id="JAHUZB010000013">
    <property type="protein sequence ID" value="MBV7392469.1"/>
    <property type="molecule type" value="Genomic_DNA"/>
</dbReference>
<organism evidence="2 3">
    <name type="scientific">Enterococcus alishanensis</name>
    <dbReference type="NCBI Taxonomy" id="1303817"/>
    <lineage>
        <taxon>Bacteria</taxon>
        <taxon>Bacillati</taxon>
        <taxon>Bacillota</taxon>
        <taxon>Bacilli</taxon>
        <taxon>Lactobacillales</taxon>
        <taxon>Enterococcaceae</taxon>
        <taxon>Enterococcus</taxon>
    </lineage>
</organism>
<comment type="caution">
    <text evidence="2">The sequence shown here is derived from an EMBL/GenBank/DDBJ whole genome shotgun (WGS) entry which is preliminary data.</text>
</comment>
<keyword evidence="1" id="KW-0812">Transmembrane</keyword>
<dbReference type="Proteomes" id="UP000774130">
    <property type="component" value="Unassembled WGS sequence"/>
</dbReference>
<sequence length="203" mass="23567">MEKFIVEYTGEIITMIISLVVAIITSRITTKEEYKKLKAEFRNKEEVRQDEQTQWVNRLTDVTETITNDFGEKEILIVLRCIRAYTGGSYGIEEDPLIINQFNKHARKKVTAIHNIFLVNSANESERKLTSEQCEIIRITARILLKIHWENMEEKVKGKSYLKNINKTDSKNGLEEIIKAYEELVQVGVGGTKKRKLDVFNDQ</sequence>
<keyword evidence="3" id="KW-1185">Reference proteome</keyword>